<dbReference type="SUPFAM" id="SSF111369">
    <property type="entry name" value="HlyD-like secretion proteins"/>
    <property type="match status" value="1"/>
</dbReference>
<keyword evidence="1" id="KW-0175">Coiled coil</keyword>
<gene>
    <name evidence="2" type="ORF">ENJ98_07165</name>
</gene>
<dbReference type="Gene3D" id="1.10.287.470">
    <property type="entry name" value="Helix hairpin bin"/>
    <property type="match status" value="1"/>
</dbReference>
<dbReference type="PANTHER" id="PTHR30469:SF15">
    <property type="entry name" value="HLYD FAMILY OF SECRETION PROTEINS"/>
    <property type="match status" value="1"/>
</dbReference>
<dbReference type="Gene3D" id="2.40.30.170">
    <property type="match status" value="1"/>
</dbReference>
<dbReference type="Gene3D" id="2.40.50.100">
    <property type="match status" value="1"/>
</dbReference>
<protein>
    <submittedName>
        <fullName evidence="2">HlyD family secretion protein</fullName>
    </submittedName>
</protein>
<dbReference type="AlphaFoldDB" id="A0A7C5N0R5"/>
<organism evidence="2">
    <name type="scientific">Thiolapillus brandeum</name>
    <dbReference type="NCBI Taxonomy" id="1076588"/>
    <lineage>
        <taxon>Bacteria</taxon>
        <taxon>Pseudomonadati</taxon>
        <taxon>Pseudomonadota</taxon>
        <taxon>Gammaproteobacteria</taxon>
        <taxon>Chromatiales</taxon>
        <taxon>Sedimenticolaceae</taxon>
        <taxon>Thiolapillus</taxon>
    </lineage>
</organism>
<dbReference type="Proteomes" id="UP000886100">
    <property type="component" value="Unassembled WGS sequence"/>
</dbReference>
<evidence type="ECO:0000256" key="1">
    <source>
        <dbReference type="SAM" id="Coils"/>
    </source>
</evidence>
<sequence length="381" mass="42121">MKNNKNGKWRSLLGSVGILLLAAGIFALLVATRPETHVVEVKEKAWPVAAMEIRPGRWPRTLTLYGRVDALSRTSVTAALAAEVTSVPVGEGEAVREGRLLVVLDDRDYRLDLAQREAELEQAQAAIEEENSRHRGNLEALPGERRLLELAQAEVDRLGDLIRKKLASQSSLDSARQALARQSIAVARIEESVRSHQSKLRELEARLAQKQAALEKARLQLQRTRILAPYAGRVIRVRTAVGQRVSPGTVLLELFAETSMVLRAVVPEVHLAVLREMLEQGGTITATGRLDGRPVRARLLRLGAATTDSGGVEGLFLLEPESRWLQLGRVLELEVELPPLDDVVPIPWEALYGADEVYLVNGENRLHAVKVERVGRLRREG</sequence>
<feature type="non-terminal residue" evidence="2">
    <location>
        <position position="381"/>
    </location>
</feature>
<name>A0A7C5N0R5_9GAMM</name>
<feature type="coiled-coil region" evidence="1">
    <location>
        <begin position="186"/>
        <end position="227"/>
    </location>
</feature>
<proteinExistence type="predicted"/>
<dbReference type="PANTHER" id="PTHR30469">
    <property type="entry name" value="MULTIDRUG RESISTANCE PROTEIN MDTA"/>
    <property type="match status" value="1"/>
</dbReference>
<comment type="caution">
    <text evidence="2">The sequence shown here is derived from an EMBL/GenBank/DDBJ whole genome shotgun (WGS) entry which is preliminary data.</text>
</comment>
<reference evidence="2" key="1">
    <citation type="journal article" date="2020" name="mSystems">
        <title>Genome- and Community-Level Interaction Insights into Carbon Utilization and Element Cycling Functions of Hydrothermarchaeota in Hydrothermal Sediment.</title>
        <authorList>
            <person name="Zhou Z."/>
            <person name="Liu Y."/>
            <person name="Xu W."/>
            <person name="Pan J."/>
            <person name="Luo Z.H."/>
            <person name="Li M."/>
        </authorList>
    </citation>
    <scope>NUCLEOTIDE SEQUENCE [LARGE SCALE GENOMIC DNA]</scope>
    <source>
        <strain evidence="2">HyVt-535</strain>
    </source>
</reference>
<dbReference type="EMBL" id="DROM01000431">
    <property type="protein sequence ID" value="HHH14000.1"/>
    <property type="molecule type" value="Genomic_DNA"/>
</dbReference>
<dbReference type="GO" id="GO:0015562">
    <property type="term" value="F:efflux transmembrane transporter activity"/>
    <property type="evidence" value="ECO:0007669"/>
    <property type="project" value="TreeGrafter"/>
</dbReference>
<evidence type="ECO:0000313" key="2">
    <source>
        <dbReference type="EMBL" id="HHH14000.1"/>
    </source>
</evidence>
<accession>A0A7C5N0R5</accession>
<dbReference type="GO" id="GO:1990281">
    <property type="term" value="C:efflux pump complex"/>
    <property type="evidence" value="ECO:0007669"/>
    <property type="project" value="TreeGrafter"/>
</dbReference>